<name>A0A8S1XZD1_PAROT</name>
<accession>A0A8S1XZD1</accession>
<evidence type="ECO:0000256" key="1">
    <source>
        <dbReference type="SAM" id="Coils"/>
    </source>
</evidence>
<dbReference type="AlphaFoldDB" id="A0A8S1XZD1"/>
<evidence type="ECO:0000313" key="2">
    <source>
        <dbReference type="EMBL" id="CAD8205512.1"/>
    </source>
</evidence>
<dbReference type="EMBL" id="CAJJDP010000136">
    <property type="protein sequence ID" value="CAD8205512.1"/>
    <property type="molecule type" value="Genomic_DNA"/>
</dbReference>
<dbReference type="OMA" id="CAIPEQE"/>
<evidence type="ECO:0000313" key="3">
    <source>
        <dbReference type="Proteomes" id="UP000683925"/>
    </source>
</evidence>
<dbReference type="Proteomes" id="UP000683925">
    <property type="component" value="Unassembled WGS sequence"/>
</dbReference>
<keyword evidence="3" id="KW-1185">Reference proteome</keyword>
<proteinExistence type="predicted"/>
<organism evidence="2 3">
    <name type="scientific">Paramecium octaurelia</name>
    <dbReference type="NCBI Taxonomy" id="43137"/>
    <lineage>
        <taxon>Eukaryota</taxon>
        <taxon>Sar</taxon>
        <taxon>Alveolata</taxon>
        <taxon>Ciliophora</taxon>
        <taxon>Intramacronucleata</taxon>
        <taxon>Oligohymenophorea</taxon>
        <taxon>Peniculida</taxon>
        <taxon>Parameciidae</taxon>
        <taxon>Paramecium</taxon>
    </lineage>
</organism>
<sequence length="243" mass="27881">MGQDCCSQRRHEQSSLALVDGVPYRKSVQEVKKRISHIYEEEIIENVNDGLKNKGTDNREEQIDNSNKNPIFQVVDQEENLPTNDQQVIEIEKSAENNCAIPEQEENQRQKEDQVVEMKRENINENNNTPISQVVIQQPAVPSKQIENELIDQILTKNKLESESISFSSNFDTVSQSNVSNIEQNLKARQVPGKLSSIFLRALERKILGVQETKDLKEEEIVSVIDRPVPKVRPRKILQLNEL</sequence>
<reference evidence="2" key="1">
    <citation type="submission" date="2021-01" db="EMBL/GenBank/DDBJ databases">
        <authorList>
            <consortium name="Genoscope - CEA"/>
            <person name="William W."/>
        </authorList>
    </citation>
    <scope>NUCLEOTIDE SEQUENCE</scope>
</reference>
<gene>
    <name evidence="2" type="ORF">POCTA_138.1.T1350173</name>
</gene>
<keyword evidence="1" id="KW-0175">Coiled coil</keyword>
<protein>
    <submittedName>
        <fullName evidence="2">Uncharacterized protein</fullName>
    </submittedName>
</protein>
<dbReference type="OrthoDB" id="306439at2759"/>
<comment type="caution">
    <text evidence="2">The sequence shown here is derived from an EMBL/GenBank/DDBJ whole genome shotgun (WGS) entry which is preliminary data.</text>
</comment>
<feature type="coiled-coil region" evidence="1">
    <location>
        <begin position="101"/>
        <end position="128"/>
    </location>
</feature>